<protein>
    <recommendedName>
        <fullName evidence="4">Integrase core domain containing protein</fullName>
    </recommendedName>
</protein>
<dbReference type="PaxDb" id="4113-PGSC0003DMT400092150"/>
<feature type="compositionally biased region" description="Basic and acidic residues" evidence="1">
    <location>
        <begin position="99"/>
        <end position="115"/>
    </location>
</feature>
<dbReference type="InParanoid" id="M1DP71"/>
<evidence type="ECO:0000313" key="3">
    <source>
        <dbReference type="Proteomes" id="UP000011115"/>
    </source>
</evidence>
<organism evidence="2 3">
    <name type="scientific">Solanum tuberosum</name>
    <name type="common">Potato</name>
    <dbReference type="NCBI Taxonomy" id="4113"/>
    <lineage>
        <taxon>Eukaryota</taxon>
        <taxon>Viridiplantae</taxon>
        <taxon>Streptophyta</taxon>
        <taxon>Embryophyta</taxon>
        <taxon>Tracheophyta</taxon>
        <taxon>Spermatophyta</taxon>
        <taxon>Magnoliopsida</taxon>
        <taxon>eudicotyledons</taxon>
        <taxon>Gunneridae</taxon>
        <taxon>Pentapetalae</taxon>
        <taxon>asterids</taxon>
        <taxon>lamiids</taxon>
        <taxon>Solanales</taxon>
        <taxon>Solanaceae</taxon>
        <taxon>Solanoideae</taxon>
        <taxon>Solaneae</taxon>
        <taxon>Solanum</taxon>
    </lineage>
</organism>
<dbReference type="Gramene" id="PGSC0003DMT400092150">
    <property type="protein sequence ID" value="PGSC0003DMT400092150"/>
    <property type="gene ID" value="PGSC0003DMG400041721"/>
</dbReference>
<feature type="region of interest" description="Disordered" evidence="1">
    <location>
        <begin position="66"/>
        <end position="136"/>
    </location>
</feature>
<evidence type="ECO:0008006" key="4">
    <source>
        <dbReference type="Google" id="ProtNLM"/>
    </source>
</evidence>
<proteinExistence type="predicted"/>
<feature type="region of interest" description="Disordered" evidence="1">
    <location>
        <begin position="154"/>
        <end position="186"/>
    </location>
</feature>
<dbReference type="AlphaFoldDB" id="M1DP71"/>
<evidence type="ECO:0000313" key="2">
    <source>
        <dbReference type="EnsemblPlants" id="PGSC0003DMT400092150"/>
    </source>
</evidence>
<dbReference type="HOGENOM" id="CLU_028647_6_0_1"/>
<dbReference type="Proteomes" id="UP000011115">
    <property type="component" value="Unassembled WGS sequence"/>
</dbReference>
<accession>M1DP71</accession>
<keyword evidence="3" id="KW-1185">Reference proteome</keyword>
<evidence type="ECO:0000256" key="1">
    <source>
        <dbReference type="SAM" id="MobiDB-lite"/>
    </source>
</evidence>
<name>M1DP71_SOLTU</name>
<dbReference type="EnsemblPlants" id="PGSC0003DMT400092150">
    <property type="protein sequence ID" value="PGSC0003DMT400092150"/>
    <property type="gene ID" value="PGSC0003DMG400041721"/>
</dbReference>
<reference evidence="2" key="2">
    <citation type="submission" date="2015-06" db="UniProtKB">
        <authorList>
            <consortium name="EnsemblPlants"/>
        </authorList>
    </citation>
    <scope>IDENTIFICATION</scope>
    <source>
        <strain evidence="2">DM1-3 516 R44</strain>
    </source>
</reference>
<reference evidence="3" key="1">
    <citation type="journal article" date="2011" name="Nature">
        <title>Genome sequence and analysis of the tuber crop potato.</title>
        <authorList>
            <consortium name="The Potato Genome Sequencing Consortium"/>
        </authorList>
    </citation>
    <scope>NUCLEOTIDE SEQUENCE [LARGE SCALE GENOMIC DNA]</scope>
    <source>
        <strain evidence="3">cv. DM1-3 516 R44</strain>
    </source>
</reference>
<sequence length="186" mass="20526">MDRVQNLDAQMATLLHHIQSWMQKSIAESEATMEHRMEGMMDRKFKTQAAPTALADDTVLEALFSRTTEEGPAPTHAKGKRHRPHRTEEEKAHKKQRRQVKEARRDSIADKELRQRRVRERAAGASSSAPVAEVQPILRDLVSTTDGAEQLIESTTEGARISEVGTTEGAPTDVPAGSGKPDPPAC</sequence>